<proteinExistence type="inferred from homology"/>
<dbReference type="GO" id="GO:0003887">
    <property type="term" value="F:DNA-directed DNA polymerase activity"/>
    <property type="evidence" value="ECO:0007669"/>
    <property type="project" value="UniProtKB-KW"/>
</dbReference>
<reference evidence="11 12" key="1">
    <citation type="submission" date="2017-11" db="EMBL/GenBank/DDBJ databases">
        <title>Draft Genome Sequence of Sporolactobacillus inulinus NBRC 111894 Isolated from Koso, a Japanese Sugar-Vegetable Fermented Beverage.</title>
        <authorList>
            <person name="Chiou T.Y."/>
            <person name="Oshima K."/>
            <person name="Suda W."/>
            <person name="Hattori M."/>
            <person name="Takahashi T."/>
        </authorList>
    </citation>
    <scope>NUCLEOTIDE SEQUENCE [LARGE SCALE GENOMIC DNA]</scope>
    <source>
        <strain evidence="11 12">NBRC111894</strain>
    </source>
</reference>
<dbReference type="Gene3D" id="3.10.150.10">
    <property type="entry name" value="DNA Polymerase III, subunit A, domain 2"/>
    <property type="match status" value="1"/>
</dbReference>
<gene>
    <name evidence="11" type="ORF">NBRC111894_2783</name>
</gene>
<keyword evidence="4 11" id="KW-0808">Transferase</keyword>
<organism evidence="11 12">
    <name type="scientific">Sporolactobacillus inulinus</name>
    <dbReference type="NCBI Taxonomy" id="2078"/>
    <lineage>
        <taxon>Bacteria</taxon>
        <taxon>Bacillati</taxon>
        <taxon>Bacillota</taxon>
        <taxon>Bacilli</taxon>
        <taxon>Bacillales</taxon>
        <taxon>Sporolactobacillaceae</taxon>
        <taxon>Sporolactobacillus</taxon>
    </lineage>
</organism>
<evidence type="ECO:0000259" key="10">
    <source>
        <dbReference type="Pfam" id="PF00712"/>
    </source>
</evidence>
<evidence type="ECO:0000256" key="3">
    <source>
        <dbReference type="ARBA" id="ARBA00022490"/>
    </source>
</evidence>
<dbReference type="InterPro" id="IPR001001">
    <property type="entry name" value="DNA_polIII_beta"/>
</dbReference>
<evidence type="ECO:0000313" key="11">
    <source>
        <dbReference type="EMBL" id="GAY77229.1"/>
    </source>
</evidence>
<feature type="domain" description="DNA polymerase III beta sliding clamp N-terminal" evidence="10">
    <location>
        <begin position="2"/>
        <end position="52"/>
    </location>
</feature>
<evidence type="ECO:0000256" key="7">
    <source>
        <dbReference type="ARBA" id="ARBA00022932"/>
    </source>
</evidence>
<evidence type="ECO:0000313" key="12">
    <source>
        <dbReference type="Proteomes" id="UP000319716"/>
    </source>
</evidence>
<protein>
    <recommendedName>
        <fullName evidence="9">DNA polymerase III subunit beta</fullName>
    </recommendedName>
</protein>
<dbReference type="Pfam" id="PF00712">
    <property type="entry name" value="DNA_pol3_beta"/>
    <property type="match status" value="1"/>
</dbReference>
<dbReference type="Proteomes" id="UP000319716">
    <property type="component" value="Unassembled WGS sequence"/>
</dbReference>
<evidence type="ECO:0000256" key="1">
    <source>
        <dbReference type="ARBA" id="ARBA00004496"/>
    </source>
</evidence>
<evidence type="ECO:0000256" key="5">
    <source>
        <dbReference type="ARBA" id="ARBA00022695"/>
    </source>
</evidence>
<dbReference type="PANTHER" id="PTHR30478:SF0">
    <property type="entry name" value="BETA SLIDING CLAMP"/>
    <property type="match status" value="1"/>
</dbReference>
<name>A0A4Y1ZDX2_9BACL</name>
<dbReference type="EMBL" id="BEXB01000023">
    <property type="protein sequence ID" value="GAY77229.1"/>
    <property type="molecule type" value="Genomic_DNA"/>
</dbReference>
<dbReference type="InterPro" id="IPR022634">
    <property type="entry name" value="DNA_polIII_beta_N"/>
</dbReference>
<comment type="subcellular location">
    <subcellularLocation>
        <location evidence="1">Cytoplasm</location>
    </subcellularLocation>
</comment>
<comment type="similarity">
    <text evidence="2">Belongs to the beta sliding clamp family.</text>
</comment>
<accession>A0A4Y1ZDX2</accession>
<dbReference type="PANTHER" id="PTHR30478">
    <property type="entry name" value="DNA POLYMERASE III SUBUNIT BETA"/>
    <property type="match status" value="1"/>
</dbReference>
<evidence type="ECO:0000256" key="2">
    <source>
        <dbReference type="ARBA" id="ARBA00010752"/>
    </source>
</evidence>
<keyword evidence="6" id="KW-0235">DNA replication</keyword>
<dbReference type="InterPro" id="IPR046938">
    <property type="entry name" value="DNA_clamp_sf"/>
</dbReference>
<keyword evidence="3" id="KW-0963">Cytoplasm</keyword>
<dbReference type="GO" id="GO:0005737">
    <property type="term" value="C:cytoplasm"/>
    <property type="evidence" value="ECO:0007669"/>
    <property type="project" value="UniProtKB-SubCell"/>
</dbReference>
<dbReference type="SUPFAM" id="SSF55979">
    <property type="entry name" value="DNA clamp"/>
    <property type="match status" value="1"/>
</dbReference>
<dbReference type="GO" id="GO:0003677">
    <property type="term" value="F:DNA binding"/>
    <property type="evidence" value="ECO:0007669"/>
    <property type="project" value="UniProtKB-KW"/>
</dbReference>
<dbReference type="GO" id="GO:0008408">
    <property type="term" value="F:3'-5' exonuclease activity"/>
    <property type="evidence" value="ECO:0007669"/>
    <property type="project" value="InterPro"/>
</dbReference>
<evidence type="ECO:0000256" key="8">
    <source>
        <dbReference type="ARBA" id="ARBA00023125"/>
    </source>
</evidence>
<keyword evidence="5 11" id="KW-0548">Nucleotidyltransferase</keyword>
<sequence>MLPSRLFSELVRKLQDEDVHIEVDSRFIAKITSGATEFSLNGLDPEEYPNLPIINGSDAFRIRKTC</sequence>
<evidence type="ECO:0000256" key="4">
    <source>
        <dbReference type="ARBA" id="ARBA00022679"/>
    </source>
</evidence>
<keyword evidence="8" id="KW-0238">DNA-binding</keyword>
<evidence type="ECO:0000256" key="6">
    <source>
        <dbReference type="ARBA" id="ARBA00022705"/>
    </source>
</evidence>
<dbReference type="AlphaFoldDB" id="A0A4Y1ZDX2"/>
<dbReference type="GO" id="GO:0006271">
    <property type="term" value="P:DNA strand elongation involved in DNA replication"/>
    <property type="evidence" value="ECO:0007669"/>
    <property type="project" value="TreeGrafter"/>
</dbReference>
<evidence type="ECO:0000256" key="9">
    <source>
        <dbReference type="ARBA" id="ARBA00033275"/>
    </source>
</evidence>
<keyword evidence="7" id="KW-0239">DNA-directed DNA polymerase</keyword>
<comment type="caution">
    <text evidence="11">The sequence shown here is derived from an EMBL/GenBank/DDBJ whole genome shotgun (WGS) entry which is preliminary data.</text>
</comment>
<dbReference type="GO" id="GO:0009360">
    <property type="term" value="C:DNA polymerase III complex"/>
    <property type="evidence" value="ECO:0007669"/>
    <property type="project" value="InterPro"/>
</dbReference>